<dbReference type="Gene3D" id="3.40.50.11060">
    <property type="entry name" value="GTPase HflX, N-terminal domain"/>
    <property type="match status" value="1"/>
</dbReference>
<dbReference type="PANTHER" id="PTHR10229">
    <property type="entry name" value="GTP-BINDING PROTEIN HFLX"/>
    <property type="match status" value="1"/>
</dbReference>
<dbReference type="GO" id="GO:0003924">
    <property type="term" value="F:GTPase activity"/>
    <property type="evidence" value="ECO:0007669"/>
    <property type="project" value="UniProtKB-UniRule"/>
</dbReference>
<dbReference type="Gene3D" id="3.40.50.300">
    <property type="entry name" value="P-loop containing nucleotide triphosphate hydrolases"/>
    <property type="match status" value="1"/>
</dbReference>
<reference evidence="9 10" key="1">
    <citation type="submission" date="2016-10" db="EMBL/GenBank/DDBJ databases">
        <authorList>
            <person name="de Groot N.N."/>
        </authorList>
    </citation>
    <scope>NUCLEOTIDE SEQUENCE [LARGE SCALE GENOMIC DNA]</scope>
    <source>
        <strain evidence="9 10">DSM 15269</strain>
    </source>
</reference>
<comment type="function">
    <text evidence="6">GTPase that associates with the 50S ribosomal subunit and may have a role during protein synthesis or ribosome biogenesis.</text>
</comment>
<dbReference type="GO" id="GO:0046872">
    <property type="term" value="F:metal ion binding"/>
    <property type="evidence" value="ECO:0007669"/>
    <property type="project" value="UniProtKB-KW"/>
</dbReference>
<keyword evidence="1 6" id="KW-0963">Cytoplasm</keyword>
<organism evidence="9 10">
    <name type="scientific">Desulfonauticus submarinus</name>
    <dbReference type="NCBI Taxonomy" id="206665"/>
    <lineage>
        <taxon>Bacteria</taxon>
        <taxon>Pseudomonadati</taxon>
        <taxon>Thermodesulfobacteriota</taxon>
        <taxon>Desulfovibrionia</taxon>
        <taxon>Desulfovibrionales</taxon>
        <taxon>Desulfonauticaceae</taxon>
        <taxon>Desulfonauticus</taxon>
    </lineage>
</organism>
<evidence type="ECO:0000256" key="5">
    <source>
        <dbReference type="ARBA" id="ARBA00023134"/>
    </source>
</evidence>
<evidence type="ECO:0000256" key="4">
    <source>
        <dbReference type="ARBA" id="ARBA00022842"/>
    </source>
</evidence>
<dbReference type="AlphaFoldDB" id="A0A1H0GL85"/>
<evidence type="ECO:0000259" key="8">
    <source>
        <dbReference type="PROSITE" id="PS51705"/>
    </source>
</evidence>
<keyword evidence="2" id="KW-0479">Metal-binding</keyword>
<comment type="similarity">
    <text evidence="6">Belongs to the TRAFAC class OBG-HflX-like GTPase superfamily. HflX GTPase family.</text>
</comment>
<dbReference type="Gene3D" id="6.10.250.2860">
    <property type="match status" value="1"/>
</dbReference>
<dbReference type="Pfam" id="PF13167">
    <property type="entry name" value="GTP-bdg_N"/>
    <property type="match status" value="1"/>
</dbReference>
<comment type="subunit">
    <text evidence="6">Monomer. Associates with the 50S ribosomal subunit.</text>
</comment>
<dbReference type="FunFam" id="3.40.50.11060:FF:000001">
    <property type="entry name" value="GTPase HflX"/>
    <property type="match status" value="1"/>
</dbReference>
<dbReference type="RefSeq" id="WP_234970996.1">
    <property type="nucleotide sequence ID" value="NZ_FNIN01000020.1"/>
</dbReference>
<dbReference type="STRING" id="206665.SAMN04488516_1204"/>
<dbReference type="PANTHER" id="PTHR10229:SF0">
    <property type="entry name" value="GTP-BINDING PROTEIN 6-RELATED"/>
    <property type="match status" value="1"/>
</dbReference>
<dbReference type="InterPro" id="IPR005225">
    <property type="entry name" value="Small_GTP-bd"/>
</dbReference>
<dbReference type="EMBL" id="FNIN01000020">
    <property type="protein sequence ID" value="SDO07685.1"/>
    <property type="molecule type" value="Genomic_DNA"/>
</dbReference>
<dbReference type="InterPro" id="IPR025121">
    <property type="entry name" value="GTPase_HflX_N"/>
</dbReference>
<sequence>MVIIGDHKQIVIPHLNRTKHDPARLSGVRLLHTHLENQPINDEDLMDLIFLRLDSIEVLTVSAQGFPISYSCAHILPTGGKNNLYEVYPLCPWDKVNFNPLATAKNLEKELERISKSASPTIREKHALLISVSTESKKVQENSLKELEALAKTAGLKVSGYFIQRVQKINPSHILGKGKLAELEIIALQKGASILIFDCELSPSQLRNLTNITERKVIDRTQLILDIFAQHAKSKAGQLQVEMAQLKYTLPRLIKQNRAFSRLAGGIGGRGPGETKLEIDRRKIRERINKIKKELDKIKRQRQTARNLRERSQIPIVALVGYTNVGKSTLLNTLTQSKVLVADKLFATLDPTSKRMRYPKNKEIIFTDTVGFIAHLPNDLKQAFSATLEELRPANLLLHVADASHPQLENQINAVKEILKELNLEDKTTLLILNKWDKLTADQQQQLKNKYPSAFPTSALNKFGLDRLTQEILKKLF</sequence>
<dbReference type="Pfam" id="PF01926">
    <property type="entry name" value="MMR_HSR1"/>
    <property type="match status" value="1"/>
</dbReference>
<dbReference type="InterPro" id="IPR032305">
    <property type="entry name" value="GTP-bd_M"/>
</dbReference>
<accession>A0A1H0GL85</accession>
<evidence type="ECO:0000256" key="6">
    <source>
        <dbReference type="HAMAP-Rule" id="MF_00900"/>
    </source>
</evidence>
<evidence type="ECO:0000256" key="7">
    <source>
        <dbReference type="SAM" id="Coils"/>
    </source>
</evidence>
<dbReference type="NCBIfam" id="TIGR00231">
    <property type="entry name" value="small_GTP"/>
    <property type="match status" value="1"/>
</dbReference>
<feature type="domain" description="Hflx-type G" evidence="8">
    <location>
        <begin position="315"/>
        <end position="477"/>
    </location>
</feature>
<dbReference type="CDD" id="cd01878">
    <property type="entry name" value="HflX"/>
    <property type="match status" value="1"/>
</dbReference>
<feature type="coiled-coil region" evidence="7">
    <location>
        <begin position="274"/>
        <end position="311"/>
    </location>
</feature>
<name>A0A1H0GL85_9BACT</name>
<dbReference type="InterPro" id="IPR042108">
    <property type="entry name" value="GTPase_HflX_N_sf"/>
</dbReference>
<evidence type="ECO:0000256" key="1">
    <source>
        <dbReference type="ARBA" id="ARBA00022490"/>
    </source>
</evidence>
<dbReference type="InterPro" id="IPR016496">
    <property type="entry name" value="GTPase_HflX"/>
</dbReference>
<dbReference type="PRINTS" id="PR00326">
    <property type="entry name" value="GTP1OBG"/>
</dbReference>
<dbReference type="SUPFAM" id="SSF52540">
    <property type="entry name" value="P-loop containing nucleoside triphosphate hydrolases"/>
    <property type="match status" value="1"/>
</dbReference>
<evidence type="ECO:0000256" key="2">
    <source>
        <dbReference type="ARBA" id="ARBA00022723"/>
    </source>
</evidence>
<comment type="subcellular location">
    <subcellularLocation>
        <location evidence="6">Cytoplasm</location>
    </subcellularLocation>
    <text evidence="6">May associate with membranes.</text>
</comment>
<protein>
    <recommendedName>
        <fullName evidence="6">GTPase HflX</fullName>
    </recommendedName>
    <alternativeName>
        <fullName evidence="6">GTP-binding protein HflX</fullName>
    </alternativeName>
</protein>
<keyword evidence="4" id="KW-0460">Magnesium</keyword>
<dbReference type="GO" id="GO:0005525">
    <property type="term" value="F:GTP binding"/>
    <property type="evidence" value="ECO:0007669"/>
    <property type="project" value="UniProtKB-UniRule"/>
</dbReference>
<keyword evidence="10" id="KW-1185">Reference proteome</keyword>
<dbReference type="GO" id="GO:0043022">
    <property type="term" value="F:ribosome binding"/>
    <property type="evidence" value="ECO:0007669"/>
    <property type="project" value="TreeGrafter"/>
</dbReference>
<dbReference type="Proteomes" id="UP000199602">
    <property type="component" value="Unassembled WGS sequence"/>
</dbReference>
<dbReference type="NCBIfam" id="TIGR03156">
    <property type="entry name" value="GTP_HflX"/>
    <property type="match status" value="1"/>
</dbReference>
<dbReference type="GO" id="GO:0005737">
    <property type="term" value="C:cytoplasm"/>
    <property type="evidence" value="ECO:0007669"/>
    <property type="project" value="UniProtKB-SubCell"/>
</dbReference>
<dbReference type="InterPro" id="IPR030394">
    <property type="entry name" value="G_HFLX_dom"/>
</dbReference>
<keyword evidence="7" id="KW-0175">Coiled coil</keyword>
<dbReference type="PROSITE" id="PS51705">
    <property type="entry name" value="G_HFLX"/>
    <property type="match status" value="1"/>
</dbReference>
<keyword evidence="3 6" id="KW-0547">Nucleotide-binding</keyword>
<dbReference type="HAMAP" id="MF_00900">
    <property type="entry name" value="GTPase_HflX"/>
    <property type="match status" value="1"/>
</dbReference>
<dbReference type="InterPro" id="IPR006073">
    <property type="entry name" value="GTP-bd"/>
</dbReference>
<proteinExistence type="inferred from homology"/>
<gene>
    <name evidence="6" type="primary">hflX</name>
    <name evidence="9" type="ORF">SAMN04488516_1204</name>
</gene>
<keyword evidence="5 6" id="KW-0342">GTP-binding</keyword>
<evidence type="ECO:0000313" key="9">
    <source>
        <dbReference type="EMBL" id="SDO07685.1"/>
    </source>
</evidence>
<evidence type="ECO:0000256" key="3">
    <source>
        <dbReference type="ARBA" id="ARBA00022741"/>
    </source>
</evidence>
<dbReference type="InterPro" id="IPR027417">
    <property type="entry name" value="P-loop_NTPase"/>
</dbReference>
<evidence type="ECO:0000313" key="10">
    <source>
        <dbReference type="Proteomes" id="UP000199602"/>
    </source>
</evidence>
<dbReference type="Pfam" id="PF16360">
    <property type="entry name" value="GTP-bdg_M"/>
    <property type="match status" value="1"/>
</dbReference>